<evidence type="ECO:0000313" key="8">
    <source>
        <dbReference type="Proteomes" id="UP000070544"/>
    </source>
</evidence>
<accession>A0A139AY12</accession>
<dbReference type="PANTHER" id="PTHR10997">
    <property type="entry name" value="IMPORTIN-7, 8, 11"/>
    <property type="match status" value="1"/>
</dbReference>
<dbReference type="GO" id="GO:0006606">
    <property type="term" value="P:protein import into nucleus"/>
    <property type="evidence" value="ECO:0007669"/>
    <property type="project" value="TreeGrafter"/>
</dbReference>
<dbReference type="GO" id="GO:0005829">
    <property type="term" value="C:cytosol"/>
    <property type="evidence" value="ECO:0007669"/>
    <property type="project" value="TreeGrafter"/>
</dbReference>
<dbReference type="InterPro" id="IPR011989">
    <property type="entry name" value="ARM-like"/>
</dbReference>
<dbReference type="AlphaFoldDB" id="A0A139AY12"/>
<dbReference type="GO" id="GO:0005635">
    <property type="term" value="C:nuclear envelope"/>
    <property type="evidence" value="ECO:0007669"/>
    <property type="project" value="TreeGrafter"/>
</dbReference>
<sequence length="1063" mass="116956">MLSGELGQAVFTTLTHCLEPVPTVQAAAEAKLKELSRTPGYSAALVEVILSQELPVNQRQLAAVSLKNYVDKNWSAQAESEKFEGPEPPEEVKTLVKSQILNGLSDAQTRIRGAVAYAISKIAHTDWPEQWPDLLNALLSNVQSGDPNRVHGAMRVLAEFMKNDVTDQQFPHVAPILLPELFKIFSDVQTYSPQSRARCASVFRDAVDMLNNVKGEHPEAPAQFLLPLMPGWMAAFQAVLAGPSSRATEQLILRLEVTRTLVRISHNFPKMLDPYLPGLVEPVWADLVRLREEYLAESVVGSTTAAGGEVDSEGEVTGLDNLIYAYFDFIEGASKRAVMDPFLIGHGEKRKKGKKASKVTAPIPTQPAALPELVWVVMAYAQITKEQEEAWATDADQYVADEDEESLAFNVRIAAVDLLQEGLFEVHRTETLQAIGQASQRHFMEAQALRAQGRPHWWKAQEAVLLAIGRLADEIVDAVKEEPRSFDIEGIFQQVVLDSMRAQGFPFLQGRAIWFAAKFCEVLPQPLAAEYLNAAVAGIEPSNPNPVRMSAVKAMQAFSEHVDGSLLEPLYPTIVNGISTLASSAGEESLVLLLETMYAVTSEVGESVAKSCESALIEVAVGVWMKHPGDHLVGAIVFELVSLLASKPSIYESLQARLLPAIQHAMQQVSNPNNAPGIAAAVDLLTILVKNASSPLPAGYVQQVFPELLRTLEGSDDPSIIQNGQESLRWFIHKDIQQISLWQDNSGTTGIHHLMRVIARLLSPSFSESASMFVGDLITKLIVKAGDLLAPVFDDLLRAIAIRLGSAEKPTFIQTLVTVFLHLLQKNQSQLVNFLAGLDVNGRNGLELFVSLWCENYMFFQGFYTLKLNAVSMCNLFAAAASDERLRQIAVKGDAIPDETGKIVTRSKSKLEKHSIVPFPVKAIKLLIWDFGQNWEETTAKQLVKAALDEDSDDGGEDGGDEDVEDDGEGDDWEDVNDSPFVSAENYKYLSDLIESGVVDLDSGDDEDDPDLKADPVYHIEMREYFVSFFKTCQSENVCGFQEIYSQHLGAHERKKLRSLVGA</sequence>
<comment type="subcellular location">
    <subcellularLocation>
        <location evidence="1">Nucleus</location>
    </subcellularLocation>
</comment>
<reference evidence="7 8" key="1">
    <citation type="journal article" date="2015" name="Genome Biol. Evol.">
        <title>Phylogenomic analyses indicate that early fungi evolved digesting cell walls of algal ancestors of land plants.</title>
        <authorList>
            <person name="Chang Y."/>
            <person name="Wang S."/>
            <person name="Sekimoto S."/>
            <person name="Aerts A.L."/>
            <person name="Choi C."/>
            <person name="Clum A."/>
            <person name="LaButti K.M."/>
            <person name="Lindquist E.A."/>
            <person name="Yee Ngan C."/>
            <person name="Ohm R.A."/>
            <person name="Salamov A.A."/>
            <person name="Grigoriev I.V."/>
            <person name="Spatafora J.W."/>
            <person name="Berbee M.L."/>
        </authorList>
    </citation>
    <scope>NUCLEOTIDE SEQUENCE [LARGE SCALE GENOMIC DNA]</scope>
    <source>
        <strain evidence="7 8">JEL478</strain>
    </source>
</reference>
<gene>
    <name evidence="7" type="ORF">M427DRAFT_51032</name>
</gene>
<proteinExistence type="predicted"/>
<dbReference type="Pfam" id="PF03810">
    <property type="entry name" value="IBN_N"/>
    <property type="match status" value="1"/>
</dbReference>
<dbReference type="Gene3D" id="1.25.10.10">
    <property type="entry name" value="Leucine-rich Repeat Variant"/>
    <property type="match status" value="1"/>
</dbReference>
<evidence type="ECO:0000256" key="1">
    <source>
        <dbReference type="ARBA" id="ARBA00004123"/>
    </source>
</evidence>
<evidence type="ECO:0000256" key="5">
    <source>
        <dbReference type="SAM" id="MobiDB-lite"/>
    </source>
</evidence>
<dbReference type="InterPro" id="IPR001494">
    <property type="entry name" value="Importin-beta_N"/>
</dbReference>
<keyword evidence="4" id="KW-0539">Nucleus</keyword>
<evidence type="ECO:0000259" key="6">
    <source>
        <dbReference type="PROSITE" id="PS50166"/>
    </source>
</evidence>
<dbReference type="SMART" id="SM00913">
    <property type="entry name" value="IBN_N"/>
    <property type="match status" value="1"/>
</dbReference>
<evidence type="ECO:0000313" key="7">
    <source>
        <dbReference type="EMBL" id="KXS21609.1"/>
    </source>
</evidence>
<feature type="region of interest" description="Disordered" evidence="5">
    <location>
        <begin position="949"/>
        <end position="979"/>
    </location>
</feature>
<dbReference type="Pfam" id="PF25018">
    <property type="entry name" value="HEAT_IPO9_c"/>
    <property type="match status" value="1"/>
</dbReference>
<dbReference type="SUPFAM" id="SSF48371">
    <property type="entry name" value="ARM repeat"/>
    <property type="match status" value="1"/>
</dbReference>
<dbReference type="PANTHER" id="PTHR10997:SF9">
    <property type="entry name" value="IMPORTIN-9"/>
    <property type="match status" value="1"/>
</dbReference>
<dbReference type="EMBL" id="KQ965732">
    <property type="protein sequence ID" value="KXS21609.1"/>
    <property type="molecule type" value="Genomic_DNA"/>
</dbReference>
<dbReference type="OMA" id="NPDQYTI"/>
<dbReference type="InterPro" id="IPR056840">
    <property type="entry name" value="HEAT_IPO9_central"/>
</dbReference>
<feature type="compositionally biased region" description="Acidic residues" evidence="5">
    <location>
        <begin position="949"/>
        <end position="977"/>
    </location>
</feature>
<dbReference type="GO" id="GO:0031267">
    <property type="term" value="F:small GTPase binding"/>
    <property type="evidence" value="ECO:0007669"/>
    <property type="project" value="InterPro"/>
</dbReference>
<dbReference type="Proteomes" id="UP000070544">
    <property type="component" value="Unassembled WGS sequence"/>
</dbReference>
<dbReference type="OrthoDB" id="431626at2759"/>
<keyword evidence="2" id="KW-0813">Transport</keyword>
<name>A0A139AY12_GONPJ</name>
<organism evidence="7 8">
    <name type="scientific">Gonapodya prolifera (strain JEL478)</name>
    <name type="common">Monoblepharis prolifera</name>
    <dbReference type="NCBI Taxonomy" id="1344416"/>
    <lineage>
        <taxon>Eukaryota</taxon>
        <taxon>Fungi</taxon>
        <taxon>Fungi incertae sedis</taxon>
        <taxon>Chytridiomycota</taxon>
        <taxon>Chytridiomycota incertae sedis</taxon>
        <taxon>Monoblepharidomycetes</taxon>
        <taxon>Monoblepharidales</taxon>
        <taxon>Gonapodyaceae</taxon>
        <taxon>Gonapodya</taxon>
    </lineage>
</organism>
<evidence type="ECO:0000256" key="3">
    <source>
        <dbReference type="ARBA" id="ARBA00022927"/>
    </source>
</evidence>
<keyword evidence="3" id="KW-0653">Protein transport</keyword>
<dbReference type="InterPro" id="IPR016024">
    <property type="entry name" value="ARM-type_fold"/>
</dbReference>
<protein>
    <submittedName>
        <fullName evidence="7">ARM repeat-containing protein</fullName>
    </submittedName>
</protein>
<evidence type="ECO:0000256" key="4">
    <source>
        <dbReference type="ARBA" id="ARBA00023242"/>
    </source>
</evidence>
<dbReference type="PROSITE" id="PS50166">
    <property type="entry name" value="IMPORTIN_B_NT"/>
    <property type="match status" value="1"/>
</dbReference>
<keyword evidence="8" id="KW-1185">Reference proteome</keyword>
<dbReference type="STRING" id="1344416.A0A139AY12"/>
<feature type="domain" description="Importin N-terminal" evidence="6">
    <location>
        <begin position="28"/>
        <end position="106"/>
    </location>
</feature>
<evidence type="ECO:0000256" key="2">
    <source>
        <dbReference type="ARBA" id="ARBA00022448"/>
    </source>
</evidence>